<evidence type="ECO:0000256" key="1">
    <source>
        <dbReference type="SAM" id="MobiDB-lite"/>
    </source>
</evidence>
<organism evidence="2 3">
    <name type="scientific">Cylindrotheca closterium</name>
    <dbReference type="NCBI Taxonomy" id="2856"/>
    <lineage>
        <taxon>Eukaryota</taxon>
        <taxon>Sar</taxon>
        <taxon>Stramenopiles</taxon>
        <taxon>Ochrophyta</taxon>
        <taxon>Bacillariophyta</taxon>
        <taxon>Bacillariophyceae</taxon>
        <taxon>Bacillariophycidae</taxon>
        <taxon>Bacillariales</taxon>
        <taxon>Bacillariaceae</taxon>
        <taxon>Cylindrotheca</taxon>
    </lineage>
</organism>
<evidence type="ECO:0000313" key="2">
    <source>
        <dbReference type="EMBL" id="CAJ1954795.1"/>
    </source>
</evidence>
<feature type="compositionally biased region" description="Polar residues" evidence="1">
    <location>
        <begin position="396"/>
        <end position="409"/>
    </location>
</feature>
<proteinExistence type="predicted"/>
<feature type="compositionally biased region" description="Acidic residues" evidence="1">
    <location>
        <begin position="321"/>
        <end position="330"/>
    </location>
</feature>
<feature type="compositionally biased region" description="Basic and acidic residues" evidence="1">
    <location>
        <begin position="440"/>
        <end position="461"/>
    </location>
</feature>
<dbReference type="AlphaFoldDB" id="A0AAD2FYM1"/>
<feature type="region of interest" description="Disordered" evidence="1">
    <location>
        <begin position="255"/>
        <end position="461"/>
    </location>
</feature>
<name>A0AAD2FYM1_9STRA</name>
<gene>
    <name evidence="2" type="ORF">CYCCA115_LOCUS15387</name>
</gene>
<protein>
    <submittedName>
        <fullName evidence="2">Uncharacterized protein</fullName>
    </submittedName>
</protein>
<feature type="compositionally biased region" description="Basic and acidic residues" evidence="1">
    <location>
        <begin position="413"/>
        <end position="423"/>
    </location>
</feature>
<keyword evidence="3" id="KW-1185">Reference proteome</keyword>
<evidence type="ECO:0000313" key="3">
    <source>
        <dbReference type="Proteomes" id="UP001295423"/>
    </source>
</evidence>
<sequence>MAGSTKKTSDSVVFGIGNKTSWMKKYPSTNTFRTLLKKNYDSYWEANQEGKEGIIQGILDRFLPDAFFRLVDGELSPLDKKLAKNEVKMSMAYMRSKLKEKKRKMRNKEQEQVEGTPCADDLVFHQGVIVGSRNYATLKFEEMLLLHLARLRNTEGKICLKKGGARSIARRILQQQKEENPGQKYFKYVAGTNKYFKYSEEQAFVRAVTLVETVQQTHNRKIVPLEKRCLDHGIDLSEEKEQDADTTADTTLLEAGNDSSLQRGHRKNRALHGTKRNYAEVNVDNANETDGSKHPFRRQAREDNKENEDRKSNATIANNDGGDDNDDDDDSVRIVENPNSVSPPVPTEKKAGNVARHPDISTSTKKSRLEISVVNNEDCPPNHMIQDPSVAKNKSPVDQDQVESTNAATDSPIKQEEEQKGHQSDPVLLPTRSDGTNQTEENHQSKPEFKELQDENAELKDENAELKRRLAILQNQKDAQSIEIEDLQSEVNVLRREKAKEKLAHKKKVEEVDALEQHCEEMEEELNQMRMNTAHAQGFSECFDEEN</sequence>
<feature type="compositionally biased region" description="Basic and acidic residues" evidence="1">
    <location>
        <begin position="299"/>
        <end position="312"/>
    </location>
</feature>
<dbReference type="Proteomes" id="UP001295423">
    <property type="component" value="Unassembled WGS sequence"/>
</dbReference>
<feature type="compositionally biased region" description="Basic and acidic residues" evidence="1">
    <location>
        <begin position="347"/>
        <end position="359"/>
    </location>
</feature>
<dbReference type="EMBL" id="CAKOGP040001870">
    <property type="protein sequence ID" value="CAJ1954795.1"/>
    <property type="molecule type" value="Genomic_DNA"/>
</dbReference>
<reference evidence="2" key="1">
    <citation type="submission" date="2023-08" db="EMBL/GenBank/DDBJ databases">
        <authorList>
            <person name="Audoor S."/>
            <person name="Bilcke G."/>
        </authorList>
    </citation>
    <scope>NUCLEOTIDE SEQUENCE</scope>
</reference>
<feature type="compositionally biased region" description="Basic residues" evidence="1">
    <location>
        <begin position="263"/>
        <end position="275"/>
    </location>
</feature>
<accession>A0AAD2FYM1</accession>
<comment type="caution">
    <text evidence="2">The sequence shown here is derived from an EMBL/GenBank/DDBJ whole genome shotgun (WGS) entry which is preliminary data.</text>
</comment>